<proteinExistence type="predicted"/>
<evidence type="ECO:0000313" key="6">
    <source>
        <dbReference type="EMBL" id="MCD7463577.1"/>
    </source>
</evidence>
<comment type="subcellular location">
    <subcellularLocation>
        <location evidence="4">Nucleus</location>
    </subcellularLocation>
</comment>
<dbReference type="CDD" id="cd11378">
    <property type="entry name" value="DUF296"/>
    <property type="match status" value="1"/>
</dbReference>
<organism evidence="6 7">
    <name type="scientific">Datura stramonium</name>
    <name type="common">Jimsonweed</name>
    <name type="synonym">Common thornapple</name>
    <dbReference type="NCBI Taxonomy" id="4076"/>
    <lineage>
        <taxon>Eukaryota</taxon>
        <taxon>Viridiplantae</taxon>
        <taxon>Streptophyta</taxon>
        <taxon>Embryophyta</taxon>
        <taxon>Tracheophyta</taxon>
        <taxon>Spermatophyta</taxon>
        <taxon>Magnoliopsida</taxon>
        <taxon>eudicotyledons</taxon>
        <taxon>Gunneridae</taxon>
        <taxon>Pentapetalae</taxon>
        <taxon>asterids</taxon>
        <taxon>lamiids</taxon>
        <taxon>Solanales</taxon>
        <taxon>Solanaceae</taxon>
        <taxon>Solanoideae</taxon>
        <taxon>Datureae</taxon>
        <taxon>Datura</taxon>
    </lineage>
</organism>
<feature type="compositionally biased region" description="Polar residues" evidence="5">
    <location>
        <begin position="205"/>
        <end position="218"/>
    </location>
</feature>
<dbReference type="SUPFAM" id="SSF117856">
    <property type="entry name" value="AF0104/ALDC/Ptd012-like"/>
    <property type="match status" value="1"/>
</dbReference>
<accession>A0ABS8SZ34</accession>
<comment type="function">
    <text evidence="4">Transcription factor that specifically binds AT-rich DNA sequences related to the nuclear matrix attachment regions (MARs).</text>
</comment>
<evidence type="ECO:0000256" key="1">
    <source>
        <dbReference type="ARBA" id="ARBA00023015"/>
    </source>
</evidence>
<name>A0ABS8SZ34_DATST</name>
<dbReference type="PANTHER" id="PTHR31500:SF96">
    <property type="entry name" value="AT-HOOK MOTIF NUCLEAR-LOCALIZED PROTEIN 7"/>
    <property type="match status" value="1"/>
</dbReference>
<dbReference type="Proteomes" id="UP000823775">
    <property type="component" value="Unassembled WGS sequence"/>
</dbReference>
<protein>
    <recommendedName>
        <fullName evidence="4">AT-hook motif nuclear-localized protein</fullName>
    </recommendedName>
</protein>
<keyword evidence="4" id="KW-0539">Nucleus</keyword>
<evidence type="ECO:0000256" key="2">
    <source>
        <dbReference type="ARBA" id="ARBA00023125"/>
    </source>
</evidence>
<evidence type="ECO:0000313" key="7">
    <source>
        <dbReference type="Proteomes" id="UP000823775"/>
    </source>
</evidence>
<dbReference type="InterPro" id="IPR005175">
    <property type="entry name" value="PPC_dom"/>
</dbReference>
<gene>
    <name evidence="6" type="ORF">HAX54_050878</name>
</gene>
<keyword evidence="1 4" id="KW-0805">Transcription regulation</keyword>
<keyword evidence="3 4" id="KW-0804">Transcription</keyword>
<keyword evidence="7" id="KW-1185">Reference proteome</keyword>
<evidence type="ECO:0000256" key="5">
    <source>
        <dbReference type="SAM" id="MobiDB-lite"/>
    </source>
</evidence>
<comment type="caution">
    <text evidence="6">The sequence shown here is derived from an EMBL/GenBank/DDBJ whole genome shotgun (WGS) entry which is preliminary data.</text>
</comment>
<dbReference type="PANTHER" id="PTHR31500">
    <property type="entry name" value="AT-HOOK MOTIF NUCLEAR-LOCALIZED PROTEIN 9"/>
    <property type="match status" value="1"/>
</dbReference>
<comment type="domain">
    <text evidence="4">The PPC domain mediates interactions between AHL proteins.</text>
</comment>
<reference evidence="6 7" key="1">
    <citation type="journal article" date="2021" name="BMC Genomics">
        <title>Datura genome reveals duplications of psychoactive alkaloid biosynthetic genes and high mutation rate following tissue culture.</title>
        <authorList>
            <person name="Rajewski A."/>
            <person name="Carter-House D."/>
            <person name="Stajich J."/>
            <person name="Litt A."/>
        </authorList>
    </citation>
    <scope>NUCLEOTIDE SEQUENCE [LARGE SCALE GENOMIC DNA]</scope>
    <source>
        <strain evidence="6">AR-01</strain>
    </source>
</reference>
<dbReference type="InterPro" id="IPR039605">
    <property type="entry name" value="AHL"/>
</dbReference>
<feature type="region of interest" description="Disordered" evidence="5">
    <location>
        <begin position="200"/>
        <end position="222"/>
    </location>
</feature>
<keyword evidence="2 4" id="KW-0238">DNA-binding</keyword>
<dbReference type="EMBL" id="JACEIK010000896">
    <property type="protein sequence ID" value="MCD7463577.1"/>
    <property type="molecule type" value="Genomic_DNA"/>
</dbReference>
<evidence type="ECO:0000256" key="4">
    <source>
        <dbReference type="RuleBase" id="RU367031"/>
    </source>
</evidence>
<sequence length="245" mass="26560">MESREAMNSGVTVIAPEAPSNYHMASRTGIYSGAGRNNDDDYTSYSYWHIPISSEKKKRVLGSIMGQSHHFHHAHFSVGTTNLRQLLIGESECRPSGVGEKASQQSGNFLPHMITVEAGEQGPRAICIISAVGLISNVTLRQPNSSGGTYENRRNEHFLRPDGRERLEVVVGSFLPSNYQEAKPKKQKAEPKAIAYATVSPAAPHSSNMEPRSSNAHNVNVPGAGTQNVISSSINRITGPLCHLS</sequence>
<evidence type="ECO:0000256" key="3">
    <source>
        <dbReference type="ARBA" id="ARBA00023163"/>
    </source>
</evidence>